<evidence type="ECO:0008006" key="3">
    <source>
        <dbReference type="Google" id="ProtNLM"/>
    </source>
</evidence>
<reference evidence="1 2" key="1">
    <citation type="submission" date="2009-07" db="EMBL/GenBank/DDBJ databases">
        <authorList>
            <person name="Madupu R."/>
            <person name="Sebastian Y."/>
            <person name="Durkin A.S."/>
            <person name="Torralba M."/>
            <person name="Methe B."/>
            <person name="Sutton G.G."/>
            <person name="Strausberg R.L."/>
            <person name="Nelson K.E."/>
        </authorList>
    </citation>
    <scope>NUCLEOTIDE SEQUENCE [LARGE SCALE GENOMIC DNA]</scope>
    <source>
        <strain evidence="1 2">ATCC 35580</strain>
    </source>
</reference>
<comment type="caution">
    <text evidence="1">The sequence shown here is derived from an EMBL/GenBank/DDBJ whole genome shotgun (WGS) entry which is preliminary data.</text>
</comment>
<sequence length="221" mass="26299">MNDKLEDKYSKELLISCLKERNTCITMEECNKYLDLYFNNGVDYVFSFSTEIDSIHQWNYYGGLAGYCLVYSASEIINAIVKNNFQVIHGLVIYDCESQKSIVQNYLSVIDEWKMNKDNPEYFNFKRFENSLRMQLERFKQHNHSCEKEYRIIIHSKKEKIRIRNGYFIPYIEIDVSEVNPVKIIVSQKLETDLAIEGIRRYLKCINRTNIIVEHSSLQIR</sequence>
<dbReference type="Pfam" id="PF11185">
    <property type="entry name" value="DUF2971"/>
    <property type="match status" value="1"/>
</dbReference>
<accession>C8PSK1</accession>
<evidence type="ECO:0000313" key="1">
    <source>
        <dbReference type="EMBL" id="EEV19623.1"/>
    </source>
</evidence>
<dbReference type="EMBL" id="ACYH01000050">
    <property type="protein sequence ID" value="EEV19623.1"/>
    <property type="molecule type" value="Genomic_DNA"/>
</dbReference>
<dbReference type="Proteomes" id="UP000004509">
    <property type="component" value="Unassembled WGS sequence"/>
</dbReference>
<gene>
    <name evidence="1" type="ORF">TREVI0001_2549</name>
</gene>
<dbReference type="InterPro" id="IPR021352">
    <property type="entry name" value="DUF2971"/>
</dbReference>
<dbReference type="AlphaFoldDB" id="C8PSK1"/>
<dbReference type="RefSeq" id="WP_006189577.1">
    <property type="nucleotide sequence ID" value="NZ_ACYH01000050.1"/>
</dbReference>
<protein>
    <recommendedName>
        <fullName evidence="3">DUF2971 domain-containing protein</fullName>
    </recommendedName>
</protein>
<organism evidence="1 2">
    <name type="scientific">Treponema vincentii ATCC 35580</name>
    <dbReference type="NCBI Taxonomy" id="596324"/>
    <lineage>
        <taxon>Bacteria</taxon>
        <taxon>Pseudomonadati</taxon>
        <taxon>Spirochaetota</taxon>
        <taxon>Spirochaetia</taxon>
        <taxon>Spirochaetales</taxon>
        <taxon>Treponemataceae</taxon>
        <taxon>Treponema</taxon>
    </lineage>
</organism>
<proteinExistence type="predicted"/>
<name>C8PSK1_9SPIR</name>
<evidence type="ECO:0000313" key="2">
    <source>
        <dbReference type="Proteomes" id="UP000004509"/>
    </source>
</evidence>